<dbReference type="EMBL" id="CP058910">
    <property type="protein sequence ID" value="QLH78739.1"/>
    <property type="molecule type" value="Genomic_DNA"/>
</dbReference>
<gene>
    <name evidence="1" type="ORF">HZS55_16210</name>
</gene>
<sequence length="142" mass="15479">MSARNDVPPDTLGVELTEDGVAVEYVDGREAFYRGVPTAVEDSVRAAPGKDVHVLVTDASETQGIMLYVNDLDTHDDILETTGVGRVMVDDGDDEPLFQGVRAHSKAHRVEVEADLSVVDGRVFVFIEDEMGEQSFEIVENA</sequence>
<dbReference type="InterPro" id="IPR043814">
    <property type="entry name" value="DUF5796"/>
</dbReference>
<proteinExistence type="predicted"/>
<keyword evidence="2" id="KW-1185">Reference proteome</keyword>
<reference evidence="1 2" key="1">
    <citation type="submission" date="2020-07" db="EMBL/GenBank/DDBJ databases">
        <title>Halosimplex pelagicum sp. nov. and Halosimplex rubrum sp. nov., isolated from salted brown alga Laminaria, and emended description of the genus Halosimplex.</title>
        <authorList>
            <person name="Cui H."/>
        </authorList>
    </citation>
    <scope>NUCLEOTIDE SEQUENCE [LARGE SCALE GENOMIC DNA]</scope>
    <source>
        <strain evidence="1 2">R27</strain>
    </source>
</reference>
<dbReference type="KEGG" id="hrr:HZS55_16210"/>
<dbReference type="RefSeq" id="WP_179908617.1">
    <property type="nucleotide sequence ID" value="NZ_CP058910.1"/>
</dbReference>
<evidence type="ECO:0000313" key="2">
    <source>
        <dbReference type="Proteomes" id="UP000509667"/>
    </source>
</evidence>
<dbReference type="OrthoDB" id="156190at2157"/>
<protein>
    <submittedName>
        <fullName evidence="1">Uncharacterized protein</fullName>
    </submittedName>
</protein>
<evidence type="ECO:0000313" key="1">
    <source>
        <dbReference type="EMBL" id="QLH78739.1"/>
    </source>
</evidence>
<dbReference type="GeneID" id="56079439"/>
<name>A0A7D5PBV4_9EURY</name>
<organism evidence="1 2">
    <name type="scientific">Halosimplex rubrum</name>
    <dbReference type="NCBI Taxonomy" id="869889"/>
    <lineage>
        <taxon>Archaea</taxon>
        <taxon>Methanobacteriati</taxon>
        <taxon>Methanobacteriota</taxon>
        <taxon>Stenosarchaea group</taxon>
        <taxon>Halobacteria</taxon>
        <taxon>Halobacteriales</taxon>
        <taxon>Haloarculaceae</taxon>
        <taxon>Halosimplex</taxon>
    </lineage>
</organism>
<dbReference type="AlphaFoldDB" id="A0A7D5PBV4"/>
<dbReference type="Pfam" id="PF19109">
    <property type="entry name" value="DUF5796"/>
    <property type="match status" value="1"/>
</dbReference>
<dbReference type="Proteomes" id="UP000509667">
    <property type="component" value="Chromosome"/>
</dbReference>
<accession>A0A7D5PBV4</accession>